<dbReference type="Proteomes" id="UP001324287">
    <property type="component" value="Chromosome"/>
</dbReference>
<evidence type="ECO:0000256" key="1">
    <source>
        <dbReference type="SAM" id="MobiDB-lite"/>
    </source>
</evidence>
<gene>
    <name evidence="2" type="ORF">U6N30_29470</name>
</gene>
<dbReference type="EMBL" id="CP141261">
    <property type="protein sequence ID" value="WRL63732.1"/>
    <property type="molecule type" value="Genomic_DNA"/>
</dbReference>
<evidence type="ECO:0008006" key="4">
    <source>
        <dbReference type="Google" id="ProtNLM"/>
    </source>
</evidence>
<evidence type="ECO:0000313" key="3">
    <source>
        <dbReference type="Proteomes" id="UP001324287"/>
    </source>
</evidence>
<feature type="region of interest" description="Disordered" evidence="1">
    <location>
        <begin position="53"/>
        <end position="85"/>
    </location>
</feature>
<accession>A0ABZ1AYT6</accession>
<feature type="compositionally biased region" description="Low complexity" evidence="1">
    <location>
        <begin position="53"/>
        <end position="84"/>
    </location>
</feature>
<name>A0ABZ1AYT6_9ACTN</name>
<protein>
    <recommendedName>
        <fullName evidence="4">Secreted protein</fullName>
    </recommendedName>
</protein>
<sequence>MSALVASAMSVRRPWARSAAVRACSASLRACSATERASSASWRAVCSAANAASRSRSTRTRSVTSVCTPTKLTSSPSPSKTGLTDSWFQKALPSLR</sequence>
<reference evidence="2 3" key="1">
    <citation type="submission" date="2023-12" db="EMBL/GenBank/DDBJ databases">
        <title>Blastococcus brunescens sp. nov., an actonobacterium isolated from sandstone collected in sahara desert.</title>
        <authorList>
            <person name="Gtari M."/>
            <person name="Ghodhbane F."/>
        </authorList>
    </citation>
    <scope>NUCLEOTIDE SEQUENCE [LARGE SCALE GENOMIC DNA]</scope>
    <source>
        <strain evidence="2 3">BMG 8361</strain>
    </source>
</reference>
<proteinExistence type="predicted"/>
<organism evidence="2 3">
    <name type="scientific">Blastococcus brunescens</name>
    <dbReference type="NCBI Taxonomy" id="1564165"/>
    <lineage>
        <taxon>Bacteria</taxon>
        <taxon>Bacillati</taxon>
        <taxon>Actinomycetota</taxon>
        <taxon>Actinomycetes</taxon>
        <taxon>Geodermatophilales</taxon>
        <taxon>Geodermatophilaceae</taxon>
        <taxon>Blastococcus</taxon>
    </lineage>
</organism>
<evidence type="ECO:0000313" key="2">
    <source>
        <dbReference type="EMBL" id="WRL63732.1"/>
    </source>
</evidence>
<keyword evidence="3" id="KW-1185">Reference proteome</keyword>
<dbReference type="RefSeq" id="WP_324275065.1">
    <property type="nucleotide sequence ID" value="NZ_CP141261.1"/>
</dbReference>